<keyword evidence="2" id="KW-0812">Transmembrane</keyword>
<reference evidence="4" key="1">
    <citation type="submission" date="2016-06" db="EMBL/GenBank/DDBJ databases">
        <title>Parallel loss of symbiosis genes in relatives of nitrogen-fixing non-legume Parasponia.</title>
        <authorList>
            <person name="Van Velzen R."/>
            <person name="Holmer R."/>
            <person name="Bu F."/>
            <person name="Rutten L."/>
            <person name="Van Zeijl A."/>
            <person name="Liu W."/>
            <person name="Santuari L."/>
            <person name="Cao Q."/>
            <person name="Sharma T."/>
            <person name="Shen D."/>
            <person name="Roswanjaya Y."/>
            <person name="Wardhani T."/>
            <person name="Kalhor M.S."/>
            <person name="Jansen J."/>
            <person name="Van den Hoogen J."/>
            <person name="Gungor B."/>
            <person name="Hartog M."/>
            <person name="Hontelez J."/>
            <person name="Verver J."/>
            <person name="Yang W.-C."/>
            <person name="Schijlen E."/>
            <person name="Repin R."/>
            <person name="Schilthuizen M."/>
            <person name="Schranz E."/>
            <person name="Heidstra R."/>
            <person name="Miyata K."/>
            <person name="Fedorova E."/>
            <person name="Kohlen W."/>
            <person name="Bisseling T."/>
            <person name="Smit S."/>
            <person name="Geurts R."/>
        </authorList>
    </citation>
    <scope>NUCLEOTIDE SEQUENCE [LARGE SCALE GENOMIC DNA]</scope>
    <source>
        <strain evidence="4">cv. RG33-2</strain>
    </source>
</reference>
<protein>
    <submittedName>
        <fullName evidence="3">Uncharacterized protein</fullName>
    </submittedName>
</protein>
<gene>
    <name evidence="3" type="ORF">TorRG33x02_129890</name>
</gene>
<dbReference type="AlphaFoldDB" id="A0A2P5F067"/>
<organism evidence="3 4">
    <name type="scientific">Trema orientale</name>
    <name type="common">Charcoal tree</name>
    <name type="synonym">Celtis orientalis</name>
    <dbReference type="NCBI Taxonomy" id="63057"/>
    <lineage>
        <taxon>Eukaryota</taxon>
        <taxon>Viridiplantae</taxon>
        <taxon>Streptophyta</taxon>
        <taxon>Embryophyta</taxon>
        <taxon>Tracheophyta</taxon>
        <taxon>Spermatophyta</taxon>
        <taxon>Magnoliopsida</taxon>
        <taxon>eudicotyledons</taxon>
        <taxon>Gunneridae</taxon>
        <taxon>Pentapetalae</taxon>
        <taxon>rosids</taxon>
        <taxon>fabids</taxon>
        <taxon>Rosales</taxon>
        <taxon>Cannabaceae</taxon>
        <taxon>Trema</taxon>
    </lineage>
</organism>
<name>A0A2P5F067_TREOI</name>
<keyword evidence="2" id="KW-0472">Membrane</keyword>
<evidence type="ECO:0000256" key="1">
    <source>
        <dbReference type="SAM" id="MobiDB-lite"/>
    </source>
</evidence>
<dbReference type="Proteomes" id="UP000237000">
    <property type="component" value="Unassembled WGS sequence"/>
</dbReference>
<feature type="transmembrane region" description="Helical" evidence="2">
    <location>
        <begin position="6"/>
        <end position="22"/>
    </location>
</feature>
<evidence type="ECO:0000256" key="2">
    <source>
        <dbReference type="SAM" id="Phobius"/>
    </source>
</evidence>
<dbReference type="InParanoid" id="A0A2P5F067"/>
<evidence type="ECO:0000313" key="4">
    <source>
        <dbReference type="Proteomes" id="UP000237000"/>
    </source>
</evidence>
<evidence type="ECO:0000313" key="3">
    <source>
        <dbReference type="EMBL" id="PON91173.1"/>
    </source>
</evidence>
<feature type="transmembrane region" description="Helical" evidence="2">
    <location>
        <begin position="29"/>
        <end position="51"/>
    </location>
</feature>
<feature type="region of interest" description="Disordered" evidence="1">
    <location>
        <begin position="86"/>
        <end position="106"/>
    </location>
</feature>
<keyword evidence="2" id="KW-1133">Transmembrane helix</keyword>
<dbReference type="EMBL" id="JXTC01000076">
    <property type="protein sequence ID" value="PON91173.1"/>
    <property type="molecule type" value="Genomic_DNA"/>
</dbReference>
<proteinExistence type="predicted"/>
<sequence>PTHLSVFFLFFFFLFCFYFFLLSDTSSSLSFSLFFFLLSFLFTHGFIATYLSPKTTSTQLRDLATWTREGEGACEGCHFANTCQDSDRFRPTHVPSSVKDDGPRSL</sequence>
<feature type="non-terminal residue" evidence="3">
    <location>
        <position position="1"/>
    </location>
</feature>
<keyword evidence="4" id="KW-1185">Reference proteome</keyword>
<comment type="caution">
    <text evidence="3">The sequence shown here is derived from an EMBL/GenBank/DDBJ whole genome shotgun (WGS) entry which is preliminary data.</text>
</comment>
<accession>A0A2P5F067</accession>